<accession>A0A0A9ABM1</accession>
<reference evidence="2" key="1">
    <citation type="submission" date="2014-09" db="EMBL/GenBank/DDBJ databases">
        <authorList>
            <person name="Magalhaes I.L.F."/>
            <person name="Oliveira U."/>
            <person name="Santos F.R."/>
            <person name="Vidigal T.H.D.A."/>
            <person name="Brescovit A.D."/>
            <person name="Santos A.J."/>
        </authorList>
    </citation>
    <scope>NUCLEOTIDE SEQUENCE</scope>
    <source>
        <tissue evidence="2">Shoot tissue taken approximately 20 cm above the soil surface</tissue>
    </source>
</reference>
<organism evidence="2">
    <name type="scientific">Arundo donax</name>
    <name type="common">Giant reed</name>
    <name type="synonym">Donax arundinaceus</name>
    <dbReference type="NCBI Taxonomy" id="35708"/>
    <lineage>
        <taxon>Eukaryota</taxon>
        <taxon>Viridiplantae</taxon>
        <taxon>Streptophyta</taxon>
        <taxon>Embryophyta</taxon>
        <taxon>Tracheophyta</taxon>
        <taxon>Spermatophyta</taxon>
        <taxon>Magnoliopsida</taxon>
        <taxon>Liliopsida</taxon>
        <taxon>Poales</taxon>
        <taxon>Poaceae</taxon>
        <taxon>PACMAD clade</taxon>
        <taxon>Arundinoideae</taxon>
        <taxon>Arundineae</taxon>
        <taxon>Arundo</taxon>
    </lineage>
</organism>
<dbReference type="EMBL" id="GBRH01248841">
    <property type="protein sequence ID" value="JAD49054.1"/>
    <property type="molecule type" value="Transcribed_RNA"/>
</dbReference>
<reference evidence="2" key="2">
    <citation type="journal article" date="2015" name="Data Brief">
        <title>Shoot transcriptome of the giant reed, Arundo donax.</title>
        <authorList>
            <person name="Barrero R.A."/>
            <person name="Guerrero F.D."/>
            <person name="Moolhuijzen P."/>
            <person name="Goolsby J.A."/>
            <person name="Tidwell J."/>
            <person name="Bellgard S.E."/>
            <person name="Bellgard M.I."/>
        </authorList>
    </citation>
    <scope>NUCLEOTIDE SEQUENCE</scope>
    <source>
        <tissue evidence="2">Shoot tissue taken approximately 20 cm above the soil surface</tissue>
    </source>
</reference>
<protein>
    <submittedName>
        <fullName evidence="2">Uncharacterized protein</fullName>
    </submittedName>
</protein>
<name>A0A0A9ABM1_ARUDO</name>
<feature type="signal peptide" evidence="1">
    <location>
        <begin position="1"/>
        <end position="28"/>
    </location>
</feature>
<feature type="chain" id="PRO_5002060189" evidence="1">
    <location>
        <begin position="29"/>
        <end position="113"/>
    </location>
</feature>
<sequence>MNAAVCTASPTSIAVVVWFPWTPGVLSAEPGRPGWEVIHREMQIWNALPFQGRLYGFLRSSRQIVQVYPPSPRGPANCSVAPHVRDNLGNPIFCDYYLWSPVGACYLLCSMVM</sequence>
<evidence type="ECO:0000256" key="1">
    <source>
        <dbReference type="SAM" id="SignalP"/>
    </source>
</evidence>
<keyword evidence="1" id="KW-0732">Signal</keyword>
<evidence type="ECO:0000313" key="2">
    <source>
        <dbReference type="EMBL" id="JAD49054.1"/>
    </source>
</evidence>
<dbReference type="AlphaFoldDB" id="A0A0A9ABM1"/>
<proteinExistence type="predicted"/>